<dbReference type="InterPro" id="IPR019734">
    <property type="entry name" value="TPR_rpt"/>
</dbReference>
<dbReference type="Proteomes" id="UP000681967">
    <property type="component" value="Unassembled WGS sequence"/>
</dbReference>
<evidence type="ECO:0000313" key="3">
    <source>
        <dbReference type="Proteomes" id="UP000681720"/>
    </source>
</evidence>
<dbReference type="EMBL" id="CAJOBJ010287972">
    <property type="protein sequence ID" value="CAF5151256.1"/>
    <property type="molecule type" value="Genomic_DNA"/>
</dbReference>
<name>A0A8S3G5S8_9BILA</name>
<evidence type="ECO:0000313" key="1">
    <source>
        <dbReference type="EMBL" id="CAF4983934.1"/>
    </source>
</evidence>
<feature type="non-terminal residue" evidence="2">
    <location>
        <position position="40"/>
    </location>
</feature>
<dbReference type="AlphaFoldDB" id="A0A8S3G5S8"/>
<evidence type="ECO:0008006" key="4">
    <source>
        <dbReference type="Google" id="ProtNLM"/>
    </source>
</evidence>
<evidence type="ECO:0000313" key="2">
    <source>
        <dbReference type="EMBL" id="CAF5151256.1"/>
    </source>
</evidence>
<dbReference type="Proteomes" id="UP000681720">
    <property type="component" value="Unassembled WGS sequence"/>
</dbReference>
<dbReference type="Gene3D" id="1.25.40.10">
    <property type="entry name" value="Tetratricopeptide repeat domain"/>
    <property type="match status" value="1"/>
</dbReference>
<comment type="caution">
    <text evidence="2">The sequence shown here is derived from an EMBL/GenBank/DDBJ whole genome shotgun (WGS) entry which is preliminary data.</text>
</comment>
<accession>A0A8S3G5S8</accession>
<dbReference type="InterPro" id="IPR011990">
    <property type="entry name" value="TPR-like_helical_dom_sf"/>
</dbReference>
<dbReference type="Pfam" id="PF00515">
    <property type="entry name" value="TPR_1"/>
    <property type="match status" value="1"/>
</dbReference>
<dbReference type="PROSITE" id="PS50293">
    <property type="entry name" value="TPR_REGION"/>
    <property type="match status" value="1"/>
</dbReference>
<dbReference type="EMBL" id="CAJOBH010199603">
    <property type="protein sequence ID" value="CAF4983934.1"/>
    <property type="molecule type" value="Genomic_DNA"/>
</dbReference>
<reference evidence="2" key="1">
    <citation type="submission" date="2021-02" db="EMBL/GenBank/DDBJ databases">
        <authorList>
            <person name="Nowell W R."/>
        </authorList>
    </citation>
    <scope>NUCLEOTIDE SEQUENCE</scope>
</reference>
<proteinExistence type="predicted"/>
<protein>
    <recommendedName>
        <fullName evidence="4">Tetratricopeptide repeat protein</fullName>
    </recommendedName>
</protein>
<sequence>MMLDELSTDHCGVPIILNNMGVLYNDMGNDKKALEYYKKS</sequence>
<organism evidence="2 3">
    <name type="scientific">Rotaria magnacalcarata</name>
    <dbReference type="NCBI Taxonomy" id="392030"/>
    <lineage>
        <taxon>Eukaryota</taxon>
        <taxon>Metazoa</taxon>
        <taxon>Spiralia</taxon>
        <taxon>Gnathifera</taxon>
        <taxon>Rotifera</taxon>
        <taxon>Eurotatoria</taxon>
        <taxon>Bdelloidea</taxon>
        <taxon>Philodinida</taxon>
        <taxon>Philodinidae</taxon>
        <taxon>Rotaria</taxon>
    </lineage>
</organism>
<dbReference type="SUPFAM" id="SSF81901">
    <property type="entry name" value="HCP-like"/>
    <property type="match status" value="1"/>
</dbReference>
<gene>
    <name evidence="1" type="ORF">BYL167_LOCUS54965</name>
    <name evidence="2" type="ORF">GIL414_LOCUS65079</name>
</gene>